<feature type="binding site" evidence="9">
    <location>
        <position position="356"/>
    </location>
    <ligand>
        <name>K(+)</name>
        <dbReference type="ChEBI" id="CHEBI:29103"/>
    </ligand>
</feature>
<dbReference type="Proteomes" id="UP000198372">
    <property type="component" value="Unassembled WGS sequence"/>
</dbReference>
<dbReference type="EMBL" id="FMSP01000003">
    <property type="protein sequence ID" value="SCV68019.1"/>
    <property type="molecule type" value="Genomic_DNA"/>
</dbReference>
<evidence type="ECO:0000256" key="8">
    <source>
        <dbReference type="ARBA" id="ARBA00023277"/>
    </source>
</evidence>
<evidence type="ECO:0000256" key="5">
    <source>
        <dbReference type="ARBA" id="ARBA00022840"/>
    </source>
</evidence>
<keyword evidence="4 9" id="KW-0418">Kinase</keyword>
<dbReference type="STRING" id="269621.A0A238F5K2"/>
<dbReference type="EC" id="2.7.1.15" evidence="9"/>
<feature type="binding site" evidence="9">
    <location>
        <position position="225"/>
    </location>
    <ligand>
        <name>ATP</name>
        <dbReference type="ChEBI" id="CHEBI:30616"/>
    </ligand>
</feature>
<dbReference type="SUPFAM" id="SSF53613">
    <property type="entry name" value="Ribokinase-like"/>
    <property type="match status" value="1"/>
</dbReference>
<dbReference type="InterPro" id="IPR011877">
    <property type="entry name" value="Ribokinase"/>
</dbReference>
<dbReference type="GO" id="GO:0019303">
    <property type="term" value="P:D-ribose catabolic process"/>
    <property type="evidence" value="ECO:0007669"/>
    <property type="project" value="UniProtKB-UniRule"/>
</dbReference>
<dbReference type="Gene3D" id="3.40.1190.20">
    <property type="match status" value="1"/>
</dbReference>
<keyword evidence="2 9" id="KW-0479">Metal-binding</keyword>
<feature type="binding site" evidence="9">
    <location>
        <position position="173"/>
    </location>
    <ligand>
        <name>substrate</name>
    </ligand>
</feature>
<feature type="binding site" evidence="9">
    <location>
        <begin position="312"/>
        <end position="313"/>
    </location>
    <ligand>
        <name>ATP</name>
        <dbReference type="ChEBI" id="CHEBI:30616"/>
    </ligand>
</feature>
<keyword evidence="9" id="KW-0539">Nucleus</keyword>
<gene>
    <name evidence="11" type="ORF">BQ2448_140</name>
</gene>
<comment type="cofactor">
    <cofactor evidence="9">
        <name>Mg(2+)</name>
        <dbReference type="ChEBI" id="CHEBI:18420"/>
    </cofactor>
    <text evidence="9">Requires a divalent cation, most likely magnesium in vivo, as an electrophilic catalyst to aid phosphoryl group transfer. It is the chelate of the metal and the nucleotide that is the actual substrate.</text>
</comment>
<name>A0A238F5K2_9BASI</name>
<comment type="subcellular location">
    <subcellularLocation>
        <location evidence="9">Cytoplasm</location>
    </subcellularLocation>
    <subcellularLocation>
        <location evidence="9">Nucleus</location>
    </subcellularLocation>
</comment>
<dbReference type="GO" id="GO:0004747">
    <property type="term" value="F:ribokinase activity"/>
    <property type="evidence" value="ECO:0007669"/>
    <property type="project" value="UniProtKB-UniRule"/>
</dbReference>
<feature type="binding site" evidence="9">
    <location>
        <begin position="50"/>
        <end position="54"/>
    </location>
    <ligand>
        <name>substrate</name>
    </ligand>
</feature>
<feature type="domain" description="Carbohydrate kinase PfkB" evidence="10">
    <location>
        <begin position="15"/>
        <end position="362"/>
    </location>
</feature>
<feature type="binding site" evidence="9">
    <location>
        <position position="360"/>
    </location>
    <ligand>
        <name>K(+)</name>
        <dbReference type="ChEBI" id="CHEBI:29103"/>
    </ligand>
</feature>
<feature type="binding site" evidence="9">
    <location>
        <position position="354"/>
    </location>
    <ligand>
        <name>K(+)</name>
        <dbReference type="ChEBI" id="CHEBI:29103"/>
    </ligand>
</feature>
<dbReference type="HAMAP" id="MF_01987">
    <property type="entry name" value="Ribokinase"/>
    <property type="match status" value="1"/>
</dbReference>
<feature type="binding site" evidence="9">
    <location>
        <begin position="22"/>
        <end position="24"/>
    </location>
    <ligand>
        <name>substrate</name>
    </ligand>
</feature>
<proteinExistence type="inferred from homology"/>
<comment type="activity regulation">
    <text evidence="9">Activated by a monovalent cation that binds near, but not in, the active site. The most likely occupant of the site in vivo is potassium. Ion binding induces a conformational change that may alter substrate affinity.</text>
</comment>
<evidence type="ECO:0000256" key="3">
    <source>
        <dbReference type="ARBA" id="ARBA00022741"/>
    </source>
</evidence>
<dbReference type="PANTHER" id="PTHR10584:SF166">
    <property type="entry name" value="RIBOKINASE"/>
    <property type="match status" value="1"/>
</dbReference>
<dbReference type="PANTHER" id="PTHR10584">
    <property type="entry name" value="SUGAR KINASE"/>
    <property type="match status" value="1"/>
</dbReference>
<keyword evidence="12" id="KW-1185">Reference proteome</keyword>
<keyword evidence="5 9" id="KW-0067">ATP-binding</keyword>
<dbReference type="InterPro" id="IPR002139">
    <property type="entry name" value="Ribo/fructo_kinase"/>
</dbReference>
<evidence type="ECO:0000256" key="2">
    <source>
        <dbReference type="ARBA" id="ARBA00022723"/>
    </source>
</evidence>
<evidence type="ECO:0000256" key="7">
    <source>
        <dbReference type="ARBA" id="ARBA00022958"/>
    </source>
</evidence>
<dbReference type="AlphaFoldDB" id="A0A238F5K2"/>
<accession>A0A238F5K2</accession>
<keyword evidence="6 9" id="KW-0460">Magnesium</keyword>
<keyword evidence="7 9" id="KW-0630">Potassium</keyword>
<evidence type="ECO:0000256" key="9">
    <source>
        <dbReference type="HAMAP-Rule" id="MF_03215"/>
    </source>
</evidence>
<feature type="binding site" evidence="9">
    <location>
        <begin position="274"/>
        <end position="279"/>
    </location>
    <ligand>
        <name>ATP</name>
        <dbReference type="ChEBI" id="CHEBI:30616"/>
    </ligand>
</feature>
<dbReference type="GO" id="GO:0005634">
    <property type="term" value="C:nucleus"/>
    <property type="evidence" value="ECO:0007669"/>
    <property type="project" value="UniProtKB-SubCell"/>
</dbReference>
<dbReference type="GO" id="GO:0005524">
    <property type="term" value="F:ATP binding"/>
    <property type="evidence" value="ECO:0007669"/>
    <property type="project" value="UniProtKB-UniRule"/>
</dbReference>
<reference evidence="11" key="1">
    <citation type="submission" date="2016-09" db="EMBL/GenBank/DDBJ databases">
        <authorList>
            <person name="Capua I."/>
            <person name="De Benedictis P."/>
            <person name="Joannis T."/>
            <person name="Lombin L.H."/>
            <person name="Cattoli G."/>
        </authorList>
    </citation>
    <scope>NUCLEOTIDE SEQUENCE [LARGE SCALE GENOMIC DNA]</scope>
</reference>
<dbReference type="GO" id="GO:0046872">
    <property type="term" value="F:metal ion binding"/>
    <property type="evidence" value="ECO:0007669"/>
    <property type="project" value="UniProtKB-KW"/>
</dbReference>
<feature type="active site" description="Proton acceptor" evidence="9">
    <location>
        <position position="313"/>
    </location>
</feature>
<comment type="function">
    <text evidence="9">Catalyzes the phosphorylation of ribose at O-5 in a reaction requiring ATP and magnesium. The resulting D-ribose-5-phosphate can then be used either for sythesis of nucleotides, histidine, and tryptophan, or as a component of the pentose phosphate pathway.</text>
</comment>
<protein>
    <recommendedName>
        <fullName evidence="9">Ribokinase</fullName>
        <shortName evidence="9">RK</shortName>
        <ecNumber evidence="9">2.7.1.15</ecNumber>
    </recommendedName>
</protein>
<keyword evidence="1 9" id="KW-0808">Transferase</keyword>
<evidence type="ECO:0000313" key="11">
    <source>
        <dbReference type="EMBL" id="SCV68019.1"/>
    </source>
</evidence>
<dbReference type="PRINTS" id="PR00990">
    <property type="entry name" value="RIBOKINASE"/>
</dbReference>
<dbReference type="GO" id="GO:0005737">
    <property type="term" value="C:cytoplasm"/>
    <property type="evidence" value="ECO:0007669"/>
    <property type="project" value="UniProtKB-SubCell"/>
</dbReference>
<dbReference type="UniPathway" id="UPA00916">
    <property type="reaction ID" value="UER00889"/>
</dbReference>
<evidence type="ECO:0000259" key="10">
    <source>
        <dbReference type="Pfam" id="PF00294"/>
    </source>
</evidence>
<evidence type="ECO:0000256" key="4">
    <source>
        <dbReference type="ARBA" id="ARBA00022777"/>
    </source>
</evidence>
<keyword evidence="9" id="KW-0963">Cytoplasm</keyword>
<organism evidence="11 12">
    <name type="scientific">Microbotryum intermedium</name>
    <dbReference type="NCBI Taxonomy" id="269621"/>
    <lineage>
        <taxon>Eukaryota</taxon>
        <taxon>Fungi</taxon>
        <taxon>Dikarya</taxon>
        <taxon>Basidiomycota</taxon>
        <taxon>Pucciniomycotina</taxon>
        <taxon>Microbotryomycetes</taxon>
        <taxon>Microbotryales</taxon>
        <taxon>Microbotryaceae</taxon>
        <taxon>Microbotryum</taxon>
    </lineage>
</organism>
<dbReference type="OrthoDB" id="415590at2759"/>
<dbReference type="InterPro" id="IPR029056">
    <property type="entry name" value="Ribokinase-like"/>
</dbReference>
<feature type="binding site" evidence="9">
    <location>
        <position position="309"/>
    </location>
    <ligand>
        <name>K(+)</name>
        <dbReference type="ChEBI" id="CHEBI:29103"/>
    </ligand>
</feature>
<comment type="subunit">
    <text evidence="9">Homodimer.</text>
</comment>
<dbReference type="InterPro" id="IPR011611">
    <property type="entry name" value="PfkB_dom"/>
</dbReference>
<evidence type="ECO:0000313" key="12">
    <source>
        <dbReference type="Proteomes" id="UP000198372"/>
    </source>
</evidence>
<comment type="catalytic activity">
    <reaction evidence="9">
        <text>D-ribose + ATP = D-ribose 5-phosphate + ADP + H(+)</text>
        <dbReference type="Rhea" id="RHEA:13697"/>
        <dbReference type="ChEBI" id="CHEBI:15378"/>
        <dbReference type="ChEBI" id="CHEBI:30616"/>
        <dbReference type="ChEBI" id="CHEBI:47013"/>
        <dbReference type="ChEBI" id="CHEBI:78346"/>
        <dbReference type="ChEBI" id="CHEBI:456216"/>
        <dbReference type="EC" id="2.7.1.15"/>
    </reaction>
</comment>
<dbReference type="Pfam" id="PF00294">
    <property type="entry name" value="PfkB"/>
    <property type="match status" value="1"/>
</dbReference>
<feature type="binding site" evidence="9">
    <location>
        <position position="313"/>
    </location>
    <ligand>
        <name>substrate</name>
    </ligand>
</feature>
<keyword evidence="8 9" id="KW-0119">Carbohydrate metabolism</keyword>
<keyword evidence="3 9" id="KW-0547">Nucleotide-binding</keyword>
<feature type="binding site" evidence="9">
    <location>
        <position position="351"/>
    </location>
    <ligand>
        <name>K(+)</name>
        <dbReference type="ChEBI" id="CHEBI:29103"/>
    </ligand>
</feature>
<comment type="pathway">
    <text evidence="9">Carbohydrate metabolism; D-ribose degradation; D-ribose 5-phosphate from beta-D-ribopyranose: step 2/2.</text>
</comment>
<feature type="binding site" evidence="9">
    <location>
        <position position="307"/>
    </location>
    <ligand>
        <name>K(+)</name>
        <dbReference type="ChEBI" id="CHEBI:29103"/>
    </ligand>
</feature>
<sequence length="376" mass="40641">MMHPWSLPDDTVPIIMVVGSINDDEFFEVPHIVNTGETIASTRYTRRLGGKGANQAVAAARAGGSVSFYGHIHCDDTARIRQALKLDRIDVSHLTGQRNFATGRALIQLSTTTKDNSIILFPGANHASSTFSPYFPGSLVPNAAQQRRQERIRVHGPRPTPHGSTKYCLLQNEIPLSRTIGAAQWAETESRTTKVMFNPSPMLTTLQIKENEEALMEHVHWWIFNEGEAKALLEALQDGEDEAVGVAVESGDVLGGLGRCFQRKKGATTGVVMTLGAEGVESLVLVEGVWERLKVGPGKVGAGGVRDTTGAGDCFTGYFATELSRTPDDQELTKEAVEEGLRIASQAAALCVGREGALDSFPRKLEVKRIMDCGGV</sequence>
<comment type="caution">
    <text evidence="9">Lacks conserved residue(s) required for the propagation of feature annotation.</text>
</comment>
<evidence type="ECO:0000256" key="6">
    <source>
        <dbReference type="ARBA" id="ARBA00022842"/>
    </source>
</evidence>
<evidence type="ECO:0000256" key="1">
    <source>
        <dbReference type="ARBA" id="ARBA00022679"/>
    </source>
</evidence>
<comment type="similarity">
    <text evidence="9">Belongs to the carbohydrate kinase PfkB family. Ribokinase subfamily.</text>
</comment>